<feature type="region of interest" description="Disordered" evidence="1">
    <location>
        <begin position="114"/>
        <end position="133"/>
    </location>
</feature>
<dbReference type="Proteomes" id="UP000027120">
    <property type="component" value="Unassembled WGS sequence"/>
</dbReference>
<reference evidence="3 4" key="1">
    <citation type="submission" date="2014-04" db="EMBL/GenBank/DDBJ databases">
        <authorList>
            <consortium name="International Citrus Genome Consortium"/>
            <person name="Gmitter F."/>
            <person name="Chen C."/>
            <person name="Farmerie W."/>
            <person name="Harkins T."/>
            <person name="Desany B."/>
            <person name="Mohiuddin M."/>
            <person name="Kodira C."/>
            <person name="Borodovsky M."/>
            <person name="Lomsadze A."/>
            <person name="Burns P."/>
            <person name="Jenkins J."/>
            <person name="Prochnik S."/>
            <person name="Shu S."/>
            <person name="Chapman J."/>
            <person name="Pitluck S."/>
            <person name="Schmutz J."/>
            <person name="Rokhsar D."/>
        </authorList>
    </citation>
    <scope>NUCLEOTIDE SEQUENCE</scope>
</reference>
<feature type="transmembrane region" description="Helical" evidence="2">
    <location>
        <begin position="151"/>
        <end position="171"/>
    </location>
</feature>
<keyword evidence="2" id="KW-0472">Membrane</keyword>
<organism evidence="3 4">
    <name type="scientific">Citrus sinensis</name>
    <name type="common">Sweet orange</name>
    <name type="synonym">Citrus aurantium var. sinensis</name>
    <dbReference type="NCBI Taxonomy" id="2711"/>
    <lineage>
        <taxon>Eukaryota</taxon>
        <taxon>Viridiplantae</taxon>
        <taxon>Streptophyta</taxon>
        <taxon>Embryophyta</taxon>
        <taxon>Tracheophyta</taxon>
        <taxon>Spermatophyta</taxon>
        <taxon>Magnoliopsida</taxon>
        <taxon>eudicotyledons</taxon>
        <taxon>Gunneridae</taxon>
        <taxon>Pentapetalae</taxon>
        <taxon>rosids</taxon>
        <taxon>malvids</taxon>
        <taxon>Sapindales</taxon>
        <taxon>Rutaceae</taxon>
        <taxon>Aurantioideae</taxon>
        <taxon>Citrus</taxon>
    </lineage>
</organism>
<name>A0A067F0W8_CITSI</name>
<proteinExistence type="predicted"/>
<keyword evidence="2" id="KW-0812">Transmembrane</keyword>
<dbReference type="PANTHER" id="PTHR33287">
    <property type="entry name" value="OS03G0453550 PROTEIN"/>
    <property type="match status" value="1"/>
</dbReference>
<gene>
    <name evidence="3" type="ORF">CISIN_1g042748mg</name>
</gene>
<dbReference type="PANTHER" id="PTHR33287:SF8">
    <property type="entry name" value="TRANSMEMBRANE PROTEIN 188"/>
    <property type="match status" value="1"/>
</dbReference>
<dbReference type="SMR" id="A0A067F0W8"/>
<protein>
    <submittedName>
        <fullName evidence="3">Uncharacterized protein</fullName>
    </submittedName>
</protein>
<accession>A0A067F0W8</accession>
<dbReference type="EMBL" id="KK784969">
    <property type="protein sequence ID" value="KDO56841.1"/>
    <property type="molecule type" value="Genomic_DNA"/>
</dbReference>
<keyword evidence="2" id="KW-1133">Transmembrane helix</keyword>
<evidence type="ECO:0000256" key="1">
    <source>
        <dbReference type="SAM" id="MobiDB-lite"/>
    </source>
</evidence>
<sequence length="182" mass="20982">MELEELKDASRELGHINERQEKRVHFYETRAHVLTIGYILFQGSILISVSLQSSSNQCKRWWVIFTVSLLSSLIFFMAFVGAVRKFYETQYHLDVNYIELQIINKHMQEAKHSHSIRIGESSPPPSSSNEQKPFHDDCLEPDAFELFKRKVHITVTLLVLIVFSAVTLYACRSFLCNGGSEV</sequence>
<keyword evidence="4" id="KW-1185">Reference proteome</keyword>
<evidence type="ECO:0000313" key="3">
    <source>
        <dbReference type="EMBL" id="KDO56841.1"/>
    </source>
</evidence>
<evidence type="ECO:0000313" key="4">
    <source>
        <dbReference type="Proteomes" id="UP000027120"/>
    </source>
</evidence>
<evidence type="ECO:0000256" key="2">
    <source>
        <dbReference type="SAM" id="Phobius"/>
    </source>
</evidence>
<feature type="transmembrane region" description="Helical" evidence="2">
    <location>
        <begin position="31"/>
        <end position="49"/>
    </location>
</feature>
<feature type="transmembrane region" description="Helical" evidence="2">
    <location>
        <begin position="61"/>
        <end position="83"/>
    </location>
</feature>
<dbReference type="AlphaFoldDB" id="A0A067F0W8"/>